<dbReference type="EC" id="2.7.13.3" evidence="2"/>
<keyword evidence="5" id="KW-0547">Nucleotide-binding</keyword>
<comment type="catalytic activity">
    <reaction evidence="1">
        <text>ATP + protein L-histidine = ADP + protein N-phospho-L-histidine.</text>
        <dbReference type="EC" id="2.7.13.3"/>
    </reaction>
</comment>
<keyword evidence="8" id="KW-0902">Two-component regulatory system</keyword>
<dbReference type="PANTHER" id="PTHR24421">
    <property type="entry name" value="NITRATE/NITRITE SENSOR PROTEIN NARX-RELATED"/>
    <property type="match status" value="1"/>
</dbReference>
<evidence type="ECO:0000256" key="3">
    <source>
        <dbReference type="ARBA" id="ARBA00022553"/>
    </source>
</evidence>
<sequence length="364" mass="38799">MDQRAHPALRYAAALVVMAFFGATLITVVSRDPGRLGEALLDAGLGFAGLGLLHWRHRRPFAVALVIAVFAAASTTAFGPAFVAFVSLTTHRRFRQIAVVGATLWVGNAVSAFWRDGFSQVTSVGIAAMTLSLVTLTITGLYVAGRRDLAEAEARRDEERLEQARLGERVRIAREMHDVLAHRLSLLSLHAGALAHRTDLTPAEVRAAAAVIQENAHQSLDELRATLGVLRAETAPQPSFDTLGTLFTEVRAAGQQVTVTDTVRSREVLPVQAGRHAYRIVQEGLTNARKHAPGAPVTVALDGGPGADLRVTISNPAPASADTGEGVGLVGLSERMAMIGGSLSRRHDGGRFVLDATLPWEVRS</sequence>
<dbReference type="KEGG" id="afs:AFR_33160"/>
<dbReference type="GO" id="GO:0016020">
    <property type="term" value="C:membrane"/>
    <property type="evidence" value="ECO:0007669"/>
    <property type="project" value="InterPro"/>
</dbReference>
<dbReference type="Pfam" id="PF07730">
    <property type="entry name" value="HisKA_3"/>
    <property type="match status" value="1"/>
</dbReference>
<keyword evidence="9" id="KW-0472">Membrane</keyword>
<keyword evidence="12" id="KW-1185">Reference proteome</keyword>
<evidence type="ECO:0000259" key="10">
    <source>
        <dbReference type="Pfam" id="PF07730"/>
    </source>
</evidence>
<dbReference type="GO" id="GO:0005524">
    <property type="term" value="F:ATP binding"/>
    <property type="evidence" value="ECO:0007669"/>
    <property type="project" value="UniProtKB-KW"/>
</dbReference>
<dbReference type="EMBL" id="CP006272">
    <property type="protein sequence ID" value="AGZ44890.1"/>
    <property type="molecule type" value="Genomic_DNA"/>
</dbReference>
<keyword evidence="9" id="KW-0812">Transmembrane</keyword>
<dbReference type="PANTHER" id="PTHR24421:SF10">
    <property type="entry name" value="NITRATE_NITRITE SENSOR PROTEIN NARQ"/>
    <property type="match status" value="1"/>
</dbReference>
<dbReference type="CDD" id="cd16917">
    <property type="entry name" value="HATPase_UhpB-NarQ-NarX-like"/>
    <property type="match status" value="1"/>
</dbReference>
<dbReference type="Gene3D" id="1.20.5.1930">
    <property type="match status" value="1"/>
</dbReference>
<feature type="transmembrane region" description="Helical" evidence="9">
    <location>
        <begin position="12"/>
        <end position="29"/>
    </location>
</feature>
<dbReference type="InterPro" id="IPR050482">
    <property type="entry name" value="Sensor_HK_TwoCompSys"/>
</dbReference>
<keyword evidence="9" id="KW-1133">Transmembrane helix</keyword>
<dbReference type="RefSeq" id="WP_023561227.1">
    <property type="nucleotide sequence ID" value="NC_022657.1"/>
</dbReference>
<protein>
    <recommendedName>
        <fullName evidence="2">histidine kinase</fullName>
        <ecNumber evidence="2">2.7.13.3</ecNumber>
    </recommendedName>
</protein>
<dbReference type="InterPro" id="IPR036890">
    <property type="entry name" value="HATPase_C_sf"/>
</dbReference>
<dbReference type="GO" id="GO:0000155">
    <property type="term" value="F:phosphorelay sensor kinase activity"/>
    <property type="evidence" value="ECO:0007669"/>
    <property type="project" value="InterPro"/>
</dbReference>
<dbReference type="HOGENOM" id="CLU_000445_20_1_11"/>
<evidence type="ECO:0000256" key="4">
    <source>
        <dbReference type="ARBA" id="ARBA00022679"/>
    </source>
</evidence>
<name>U5WA76_9ACTN</name>
<dbReference type="SUPFAM" id="SSF55874">
    <property type="entry name" value="ATPase domain of HSP90 chaperone/DNA topoisomerase II/histidine kinase"/>
    <property type="match status" value="1"/>
</dbReference>
<dbReference type="AlphaFoldDB" id="U5WA76"/>
<gene>
    <name evidence="11" type="ORF">AFR_33160</name>
</gene>
<dbReference type="PATRIC" id="fig|1246995.3.peg.6710"/>
<dbReference type="Gene3D" id="3.30.565.10">
    <property type="entry name" value="Histidine kinase-like ATPase, C-terminal domain"/>
    <property type="match status" value="1"/>
</dbReference>
<evidence type="ECO:0000313" key="11">
    <source>
        <dbReference type="EMBL" id="AGZ44890.1"/>
    </source>
</evidence>
<dbReference type="InterPro" id="IPR011712">
    <property type="entry name" value="Sig_transdc_His_kin_sub3_dim/P"/>
</dbReference>
<keyword evidence="7" id="KW-0067">ATP-binding</keyword>
<accession>U5WA76</accession>
<keyword evidence="6 11" id="KW-0418">Kinase</keyword>
<keyword evidence="4" id="KW-0808">Transferase</keyword>
<feature type="transmembrane region" description="Helical" evidence="9">
    <location>
        <begin position="61"/>
        <end position="85"/>
    </location>
</feature>
<evidence type="ECO:0000256" key="6">
    <source>
        <dbReference type="ARBA" id="ARBA00022777"/>
    </source>
</evidence>
<proteinExistence type="predicted"/>
<evidence type="ECO:0000313" key="12">
    <source>
        <dbReference type="Proteomes" id="UP000017746"/>
    </source>
</evidence>
<feature type="domain" description="Signal transduction histidine kinase subgroup 3 dimerisation and phosphoacceptor" evidence="10">
    <location>
        <begin position="168"/>
        <end position="233"/>
    </location>
</feature>
<dbReference type="Proteomes" id="UP000017746">
    <property type="component" value="Chromosome"/>
</dbReference>
<reference evidence="11 12" key="1">
    <citation type="journal article" date="2014" name="J. Biotechnol.">
        <title>Complete genome sequence of the actinobacterium Actinoplanes friuliensis HAG 010964, producer of the lipopeptide antibiotic friulimycin.</title>
        <authorList>
            <person name="Ruckert C."/>
            <person name="Szczepanowski R."/>
            <person name="Albersmeier A."/>
            <person name="Goesmann A."/>
            <person name="Fischer N."/>
            <person name="Steinkamper A."/>
            <person name="Puhler A."/>
            <person name="Biener R."/>
            <person name="Schwartz D."/>
            <person name="Kalinowski J."/>
        </authorList>
    </citation>
    <scope>NUCLEOTIDE SEQUENCE [LARGE SCALE GENOMIC DNA]</scope>
    <source>
        <strain evidence="11 12">DSM 7358</strain>
    </source>
</reference>
<evidence type="ECO:0000256" key="2">
    <source>
        <dbReference type="ARBA" id="ARBA00012438"/>
    </source>
</evidence>
<keyword evidence="3" id="KW-0597">Phosphoprotein</keyword>
<dbReference type="eggNOG" id="COG4585">
    <property type="taxonomic scope" value="Bacteria"/>
</dbReference>
<feature type="transmembrane region" description="Helical" evidence="9">
    <location>
        <begin position="126"/>
        <end position="145"/>
    </location>
</feature>
<evidence type="ECO:0000256" key="5">
    <source>
        <dbReference type="ARBA" id="ARBA00022741"/>
    </source>
</evidence>
<dbReference type="GO" id="GO:0046983">
    <property type="term" value="F:protein dimerization activity"/>
    <property type="evidence" value="ECO:0007669"/>
    <property type="project" value="InterPro"/>
</dbReference>
<evidence type="ECO:0000256" key="1">
    <source>
        <dbReference type="ARBA" id="ARBA00000085"/>
    </source>
</evidence>
<feature type="transmembrane region" description="Helical" evidence="9">
    <location>
        <begin position="97"/>
        <end position="114"/>
    </location>
</feature>
<evidence type="ECO:0000256" key="8">
    <source>
        <dbReference type="ARBA" id="ARBA00023012"/>
    </source>
</evidence>
<organism evidence="11 12">
    <name type="scientific">Actinoplanes friuliensis DSM 7358</name>
    <dbReference type="NCBI Taxonomy" id="1246995"/>
    <lineage>
        <taxon>Bacteria</taxon>
        <taxon>Bacillati</taxon>
        <taxon>Actinomycetota</taxon>
        <taxon>Actinomycetes</taxon>
        <taxon>Micromonosporales</taxon>
        <taxon>Micromonosporaceae</taxon>
        <taxon>Actinoplanes</taxon>
    </lineage>
</organism>
<dbReference type="OrthoDB" id="227596at2"/>
<dbReference type="STRING" id="1246995.AFR_33160"/>
<evidence type="ECO:0000256" key="9">
    <source>
        <dbReference type="SAM" id="Phobius"/>
    </source>
</evidence>
<evidence type="ECO:0000256" key="7">
    <source>
        <dbReference type="ARBA" id="ARBA00022840"/>
    </source>
</evidence>